<evidence type="ECO:0000313" key="2">
    <source>
        <dbReference type="Proteomes" id="UP001168821"/>
    </source>
</evidence>
<comment type="caution">
    <text evidence="1">The sequence shown here is derived from an EMBL/GenBank/DDBJ whole genome shotgun (WGS) entry which is preliminary data.</text>
</comment>
<name>A0AA38ITE1_9CUCU</name>
<dbReference type="EMBL" id="JALNTZ010000003">
    <property type="protein sequence ID" value="KAJ3659054.1"/>
    <property type="molecule type" value="Genomic_DNA"/>
</dbReference>
<gene>
    <name evidence="1" type="ORF">Zmor_010763</name>
</gene>
<evidence type="ECO:0000313" key="1">
    <source>
        <dbReference type="EMBL" id="KAJ3659054.1"/>
    </source>
</evidence>
<dbReference type="Proteomes" id="UP001168821">
    <property type="component" value="Unassembled WGS sequence"/>
</dbReference>
<proteinExistence type="predicted"/>
<dbReference type="AlphaFoldDB" id="A0AA38ITE1"/>
<keyword evidence="2" id="KW-1185">Reference proteome</keyword>
<sequence length="90" mass="10193">METEVGQTFVGDDEACRGSEVNNPHLLSQSGVYDAMRDRHDKAELLASCLKEWKLLKPKAKVTAYPNRHMAFIKFYTQTENISFCIDVPG</sequence>
<reference evidence="1" key="1">
    <citation type="journal article" date="2023" name="G3 (Bethesda)">
        <title>Whole genome assemblies of Zophobas morio and Tenebrio molitor.</title>
        <authorList>
            <person name="Kaur S."/>
            <person name="Stinson S.A."/>
            <person name="diCenzo G.C."/>
        </authorList>
    </citation>
    <scope>NUCLEOTIDE SEQUENCE</scope>
    <source>
        <strain evidence="1">QUZm001</strain>
    </source>
</reference>
<organism evidence="1 2">
    <name type="scientific">Zophobas morio</name>
    <dbReference type="NCBI Taxonomy" id="2755281"/>
    <lineage>
        <taxon>Eukaryota</taxon>
        <taxon>Metazoa</taxon>
        <taxon>Ecdysozoa</taxon>
        <taxon>Arthropoda</taxon>
        <taxon>Hexapoda</taxon>
        <taxon>Insecta</taxon>
        <taxon>Pterygota</taxon>
        <taxon>Neoptera</taxon>
        <taxon>Endopterygota</taxon>
        <taxon>Coleoptera</taxon>
        <taxon>Polyphaga</taxon>
        <taxon>Cucujiformia</taxon>
        <taxon>Tenebrionidae</taxon>
        <taxon>Zophobas</taxon>
    </lineage>
</organism>
<protein>
    <submittedName>
        <fullName evidence="1">Uncharacterized protein</fullName>
    </submittedName>
</protein>
<accession>A0AA38ITE1</accession>